<gene>
    <name evidence="2" type="ORF">ABR75_00875</name>
</gene>
<organism evidence="2 3">
    <name type="scientific">Acidimicrobiia bacterium BACL6 MAG-120924-bin43</name>
    <dbReference type="NCBI Taxonomy" id="1655583"/>
    <lineage>
        <taxon>Bacteria</taxon>
        <taxon>Bacillati</taxon>
        <taxon>Actinomycetota</taxon>
        <taxon>Acidimicrobiia</taxon>
        <taxon>acIV cluster</taxon>
    </lineage>
</organism>
<reference evidence="2 3" key="1">
    <citation type="submission" date="2015-10" db="EMBL/GenBank/DDBJ databases">
        <title>Metagenome-Assembled Genomes uncover a global brackish microbiome.</title>
        <authorList>
            <person name="Hugerth L.W."/>
            <person name="Larsson J."/>
            <person name="Alneberg J."/>
            <person name="Lindh M.V."/>
            <person name="Legrand C."/>
            <person name="Pinhassi J."/>
            <person name="Andersson A.F."/>
        </authorList>
    </citation>
    <scope>NUCLEOTIDE SEQUENCE [LARGE SCALE GENOMIC DNA]</scope>
    <source>
        <strain evidence="2">BACL6 MAG-120924-bin43</strain>
    </source>
</reference>
<keyword evidence="1" id="KW-0472">Membrane</keyword>
<dbReference type="EMBL" id="LIBJ01000007">
    <property type="protein sequence ID" value="KRO49487.1"/>
    <property type="molecule type" value="Genomic_DNA"/>
</dbReference>
<evidence type="ECO:0000313" key="3">
    <source>
        <dbReference type="Proteomes" id="UP000051017"/>
    </source>
</evidence>
<proteinExistence type="predicted"/>
<keyword evidence="1" id="KW-1133">Transmembrane helix</keyword>
<feature type="transmembrane region" description="Helical" evidence="1">
    <location>
        <begin position="28"/>
        <end position="45"/>
    </location>
</feature>
<comment type="caution">
    <text evidence="2">The sequence shown here is derived from an EMBL/GenBank/DDBJ whole genome shotgun (WGS) entry which is preliminary data.</text>
</comment>
<name>A0A0R2QGK6_9ACTN</name>
<evidence type="ECO:0000313" key="2">
    <source>
        <dbReference type="EMBL" id="KRO49487.1"/>
    </source>
</evidence>
<sequence>MTSTPQTPDPIRRRRSLIAVWTKRANRFGYLAFGVSIVAVAVGLIDTFTPLIGRLATAGLVIGSILLAPAIVLGYAIKSAEKEDRINGV</sequence>
<evidence type="ECO:0000256" key="1">
    <source>
        <dbReference type="SAM" id="Phobius"/>
    </source>
</evidence>
<accession>A0A0R2QGK6</accession>
<protein>
    <submittedName>
        <fullName evidence="2">Uncharacterized protein</fullName>
    </submittedName>
</protein>
<feature type="transmembrane region" description="Helical" evidence="1">
    <location>
        <begin position="51"/>
        <end position="77"/>
    </location>
</feature>
<dbReference type="Proteomes" id="UP000051017">
    <property type="component" value="Unassembled WGS sequence"/>
</dbReference>
<keyword evidence="1" id="KW-0812">Transmembrane</keyword>
<dbReference type="AlphaFoldDB" id="A0A0R2QGK6"/>